<feature type="binding site" evidence="4 6">
    <location>
        <position position="111"/>
    </location>
    <ligand>
        <name>substrate</name>
    </ligand>
</feature>
<dbReference type="InterPro" id="IPR020103">
    <property type="entry name" value="PsdUridine_synth_cat_dom_sf"/>
</dbReference>
<evidence type="ECO:0000256" key="2">
    <source>
        <dbReference type="ARBA" id="ARBA00022694"/>
    </source>
</evidence>
<feature type="active site" description="Nucleophile" evidence="4 5">
    <location>
        <position position="53"/>
    </location>
</feature>
<dbReference type="EC" id="5.4.99.12" evidence="4"/>
<dbReference type="PANTHER" id="PTHR11142">
    <property type="entry name" value="PSEUDOURIDYLATE SYNTHASE"/>
    <property type="match status" value="1"/>
</dbReference>
<dbReference type="HAMAP" id="MF_00171">
    <property type="entry name" value="TruA"/>
    <property type="match status" value="1"/>
</dbReference>
<dbReference type="SUPFAM" id="SSF55120">
    <property type="entry name" value="Pseudouridine synthase"/>
    <property type="match status" value="1"/>
</dbReference>
<dbReference type="GO" id="GO:0016829">
    <property type="term" value="F:lyase activity"/>
    <property type="evidence" value="ECO:0007669"/>
    <property type="project" value="UniProtKB-KW"/>
</dbReference>
<dbReference type="GO" id="GO:0003723">
    <property type="term" value="F:RNA binding"/>
    <property type="evidence" value="ECO:0007669"/>
    <property type="project" value="InterPro"/>
</dbReference>
<protein>
    <recommendedName>
        <fullName evidence="4">tRNA pseudouridine synthase A</fullName>
        <ecNumber evidence="4">5.4.99.12</ecNumber>
    </recommendedName>
    <alternativeName>
        <fullName evidence="4">tRNA pseudouridine(38-40) synthase</fullName>
    </alternativeName>
    <alternativeName>
        <fullName evidence="4">tRNA pseudouridylate synthase I</fullName>
    </alternativeName>
    <alternativeName>
        <fullName evidence="4">tRNA-uridine isomerase I</fullName>
    </alternativeName>
</protein>
<evidence type="ECO:0000256" key="5">
    <source>
        <dbReference type="PIRSR" id="PIRSR001430-1"/>
    </source>
</evidence>
<dbReference type="Gene3D" id="3.30.70.580">
    <property type="entry name" value="Pseudouridine synthase I, catalytic domain, N-terminal subdomain"/>
    <property type="match status" value="1"/>
</dbReference>
<dbReference type="InterPro" id="IPR020095">
    <property type="entry name" value="PsdUridine_synth_TruA_C"/>
</dbReference>
<dbReference type="NCBIfam" id="TIGR00071">
    <property type="entry name" value="hisT_truA"/>
    <property type="match status" value="1"/>
</dbReference>
<dbReference type="InterPro" id="IPR001406">
    <property type="entry name" value="PsdUridine_synth_TruA"/>
</dbReference>
<dbReference type="Gene3D" id="3.30.70.660">
    <property type="entry name" value="Pseudouridine synthase I, catalytic domain, C-terminal subdomain"/>
    <property type="match status" value="1"/>
</dbReference>
<evidence type="ECO:0000256" key="1">
    <source>
        <dbReference type="ARBA" id="ARBA00009375"/>
    </source>
</evidence>
<reference evidence="9 10" key="1">
    <citation type="submission" date="2018-06" db="EMBL/GenBank/DDBJ databases">
        <authorList>
            <consortium name="Pathogen Informatics"/>
            <person name="Doyle S."/>
        </authorList>
    </citation>
    <scope>NUCLEOTIDE SEQUENCE [LARGE SCALE GENOMIC DNA]</scope>
    <source>
        <strain evidence="9 10">NCTC13102</strain>
    </source>
</reference>
<comment type="catalytic activity">
    <reaction evidence="4 7">
        <text>uridine(38/39/40) in tRNA = pseudouridine(38/39/40) in tRNA</text>
        <dbReference type="Rhea" id="RHEA:22376"/>
        <dbReference type="Rhea" id="RHEA-COMP:10085"/>
        <dbReference type="Rhea" id="RHEA-COMP:10087"/>
        <dbReference type="ChEBI" id="CHEBI:65314"/>
        <dbReference type="ChEBI" id="CHEBI:65315"/>
        <dbReference type="EC" id="5.4.99.12"/>
    </reaction>
</comment>
<evidence type="ECO:0000256" key="4">
    <source>
        <dbReference type="HAMAP-Rule" id="MF_00171"/>
    </source>
</evidence>
<comment type="function">
    <text evidence="4">Formation of pseudouridine at positions 38, 39 and 40 in the anticodon stem and loop of transfer RNAs.</text>
</comment>
<dbReference type="InterPro" id="IPR020094">
    <property type="entry name" value="TruA/RsuA/RluB/E/F_N"/>
</dbReference>
<keyword evidence="2 4" id="KW-0819">tRNA processing</keyword>
<evidence type="ECO:0000313" key="10">
    <source>
        <dbReference type="Proteomes" id="UP000250166"/>
    </source>
</evidence>
<dbReference type="Pfam" id="PF01416">
    <property type="entry name" value="PseudoU_synth_1"/>
    <property type="match status" value="1"/>
</dbReference>
<proteinExistence type="inferred from homology"/>
<evidence type="ECO:0000256" key="6">
    <source>
        <dbReference type="PIRSR" id="PIRSR001430-2"/>
    </source>
</evidence>
<comment type="subunit">
    <text evidence="4">Homodimer.</text>
</comment>
<dbReference type="Proteomes" id="UP000250166">
    <property type="component" value="Unassembled WGS sequence"/>
</dbReference>
<organism evidence="9 10">
    <name type="scientific">Helicobacter fennelliae</name>
    <dbReference type="NCBI Taxonomy" id="215"/>
    <lineage>
        <taxon>Bacteria</taxon>
        <taxon>Pseudomonadati</taxon>
        <taxon>Campylobacterota</taxon>
        <taxon>Epsilonproteobacteria</taxon>
        <taxon>Campylobacterales</taxon>
        <taxon>Helicobacteraceae</taxon>
        <taxon>Helicobacter</taxon>
    </lineage>
</organism>
<sequence length="246" mass="28348">MKHFALKIAYNGTFFSGFAPQKTKHIQSVSEKILEVLQSIGIDSLPLGAGRTDKGVHALGMVITISAQEHWEANKLHHLLSQKLYPYIFIRKIWEVKEDFHPRFSATKRSYYYIFSPHLQNPFLAPYISHEHIGDIALFRQCLEACIGWHNFELFKKQGSKTKSDIRHIMYAKCKILHRFHSTYYLVHIQANGFLRAQIRMLIGAALAVSQGKLTFAEFCLQLNATKQHHTSLASPQGLFFAKVWY</sequence>
<keyword evidence="3 4" id="KW-0413">Isomerase</keyword>
<accession>A0A2X3B4L5</accession>
<dbReference type="GO" id="GO:0031119">
    <property type="term" value="P:tRNA pseudouridine synthesis"/>
    <property type="evidence" value="ECO:0007669"/>
    <property type="project" value="UniProtKB-UniRule"/>
</dbReference>
<dbReference type="GO" id="GO:0160147">
    <property type="term" value="F:tRNA pseudouridine(38-40) synthase activity"/>
    <property type="evidence" value="ECO:0007669"/>
    <property type="project" value="UniProtKB-EC"/>
</dbReference>
<dbReference type="EMBL" id="UAWL01000006">
    <property type="protein sequence ID" value="SQB98742.1"/>
    <property type="molecule type" value="Genomic_DNA"/>
</dbReference>
<name>A0A2X3B4L5_9HELI</name>
<dbReference type="RefSeq" id="WP_023949566.1">
    <property type="nucleotide sequence ID" value="NZ_JAERIV010000021.1"/>
</dbReference>
<dbReference type="PANTHER" id="PTHR11142:SF0">
    <property type="entry name" value="TRNA PSEUDOURIDINE SYNTHASE-LIKE 1"/>
    <property type="match status" value="1"/>
</dbReference>
<comment type="similarity">
    <text evidence="1 4 7">Belongs to the tRNA pseudouridine synthase TruA family.</text>
</comment>
<gene>
    <name evidence="4 9" type="primary">truA</name>
    <name evidence="9" type="ORF">NCTC13102_01209</name>
</gene>
<evidence type="ECO:0000256" key="7">
    <source>
        <dbReference type="RuleBase" id="RU003792"/>
    </source>
</evidence>
<evidence type="ECO:0000313" key="9">
    <source>
        <dbReference type="EMBL" id="SQB98742.1"/>
    </source>
</evidence>
<dbReference type="PIRSF" id="PIRSF001430">
    <property type="entry name" value="tRNA_psdUrid_synth"/>
    <property type="match status" value="1"/>
</dbReference>
<keyword evidence="9" id="KW-0456">Lyase</keyword>
<feature type="domain" description="Pseudouridine synthase I TruA alpha/beta" evidence="8">
    <location>
        <begin position="147"/>
        <end position="246"/>
    </location>
</feature>
<comment type="caution">
    <text evidence="4">Lacks conserved residue(s) required for the propagation of feature annotation.</text>
</comment>
<evidence type="ECO:0000259" key="8">
    <source>
        <dbReference type="Pfam" id="PF01416"/>
    </source>
</evidence>
<evidence type="ECO:0000256" key="3">
    <source>
        <dbReference type="ARBA" id="ARBA00023235"/>
    </source>
</evidence>
<dbReference type="InterPro" id="IPR020097">
    <property type="entry name" value="PsdUridine_synth_TruA_a/b_dom"/>
</dbReference>
<dbReference type="AlphaFoldDB" id="A0A2X3B4L5"/>